<organism evidence="2 3">
    <name type="scientific">Dialister succinatiphilus YIT 11850</name>
    <dbReference type="NCBI Taxonomy" id="742743"/>
    <lineage>
        <taxon>Bacteria</taxon>
        <taxon>Bacillati</taxon>
        <taxon>Bacillota</taxon>
        <taxon>Negativicutes</taxon>
        <taxon>Veillonellales</taxon>
        <taxon>Veillonellaceae</taxon>
        <taxon>Dialister</taxon>
    </lineage>
</organism>
<dbReference type="STRING" id="742743.HMPREF9453_00996"/>
<dbReference type="RefSeq" id="WP_008859492.1">
    <property type="nucleotide sequence ID" value="NZ_JH591187.1"/>
</dbReference>
<evidence type="ECO:0000256" key="1">
    <source>
        <dbReference type="SAM" id="Phobius"/>
    </source>
</evidence>
<feature type="transmembrane region" description="Helical" evidence="1">
    <location>
        <begin position="71"/>
        <end position="94"/>
    </location>
</feature>
<feature type="transmembrane region" description="Helical" evidence="1">
    <location>
        <begin position="12"/>
        <end position="35"/>
    </location>
</feature>
<accession>H1D058</accession>
<protein>
    <submittedName>
        <fullName evidence="2">ThiW protein</fullName>
    </submittedName>
</protein>
<dbReference type="Proteomes" id="UP000003277">
    <property type="component" value="Unassembled WGS sequence"/>
</dbReference>
<feature type="transmembrane region" description="Helical" evidence="1">
    <location>
        <begin position="100"/>
        <end position="126"/>
    </location>
</feature>
<dbReference type="eggNOG" id="COG4732">
    <property type="taxonomic scope" value="Bacteria"/>
</dbReference>
<dbReference type="NCBIfam" id="TIGR02359">
    <property type="entry name" value="thiW"/>
    <property type="match status" value="1"/>
</dbReference>
<keyword evidence="3" id="KW-1185">Reference proteome</keyword>
<dbReference type="OrthoDB" id="5516776at2"/>
<dbReference type="EMBL" id="ADLT01000025">
    <property type="protein sequence ID" value="EHO63082.1"/>
    <property type="molecule type" value="Genomic_DNA"/>
</dbReference>
<sequence length="169" mass="18085">MNYTEDKSYRKWILAALLTAAGVLLSPLFSFPLGVTRAFPLQHMINIFLAVLCGSRYSTSAAFCTSVIRNLLGTGSLLAFPGSMVGAFLSGFLYSRLHTLWAAVLGEFVGTSLIGGLLSYPIAALFMGSSKGALFYVSLFSISCGAGCVIAYVVLKSARLIQTEFIKTK</sequence>
<dbReference type="Pfam" id="PF09512">
    <property type="entry name" value="ThiW"/>
    <property type="match status" value="1"/>
</dbReference>
<dbReference type="AlphaFoldDB" id="H1D058"/>
<reference evidence="2 3" key="1">
    <citation type="submission" date="2011-11" db="EMBL/GenBank/DDBJ databases">
        <title>The Genome Sequence of Dialister succinatiphilus YIT 11850.</title>
        <authorList>
            <consortium name="The Broad Institute Genome Sequencing Platform"/>
            <person name="Earl A."/>
            <person name="Ward D."/>
            <person name="Feldgarden M."/>
            <person name="Gevers D."/>
            <person name="Morotomi M."/>
            <person name="Young S.K."/>
            <person name="Zeng Q."/>
            <person name="Gargeya S."/>
            <person name="Fitzgerald M."/>
            <person name="Haas B."/>
            <person name="Abouelleil A."/>
            <person name="Alvarado L."/>
            <person name="Arachchi H.M."/>
            <person name="Berlin A."/>
            <person name="Brown A."/>
            <person name="Chapman S.B."/>
            <person name="Dunbar C."/>
            <person name="Gearin G."/>
            <person name="Goldberg J."/>
            <person name="Griggs A."/>
            <person name="Gujja S."/>
            <person name="Heiman D."/>
            <person name="Howarth C."/>
            <person name="Lui A."/>
            <person name="MacDonald P.J.P."/>
            <person name="Montmayeur A."/>
            <person name="Murphy C."/>
            <person name="Neiman D."/>
            <person name="Pearson M."/>
            <person name="Priest M."/>
            <person name="Roberts A."/>
            <person name="Saif S."/>
            <person name="Shea T."/>
            <person name="Sisk P."/>
            <person name="Stolte C."/>
            <person name="Sykes S."/>
            <person name="Wortman J."/>
            <person name="Nusbaum C."/>
            <person name="Birren B."/>
        </authorList>
    </citation>
    <scope>NUCLEOTIDE SEQUENCE [LARGE SCALE GENOMIC DNA]</scope>
    <source>
        <strain evidence="2 3">YIT 11850</strain>
    </source>
</reference>
<proteinExistence type="predicted"/>
<dbReference type="PIRSF" id="PIRSF024534">
    <property type="entry name" value="ThiW"/>
    <property type="match status" value="1"/>
</dbReference>
<feature type="transmembrane region" description="Helical" evidence="1">
    <location>
        <begin position="133"/>
        <end position="155"/>
    </location>
</feature>
<keyword evidence="1" id="KW-0472">Membrane</keyword>
<evidence type="ECO:0000313" key="3">
    <source>
        <dbReference type="Proteomes" id="UP000003277"/>
    </source>
</evidence>
<evidence type="ECO:0000313" key="2">
    <source>
        <dbReference type="EMBL" id="EHO63082.1"/>
    </source>
</evidence>
<dbReference type="InterPro" id="IPR012652">
    <property type="entry name" value="ThiW"/>
</dbReference>
<dbReference type="Gene3D" id="1.10.1760.20">
    <property type="match status" value="1"/>
</dbReference>
<dbReference type="HOGENOM" id="CLU_100509_0_1_9"/>
<gene>
    <name evidence="2" type="ORF">HMPREF9453_00996</name>
</gene>
<dbReference type="PATRIC" id="fig|742743.3.peg.1022"/>
<comment type="caution">
    <text evidence="2">The sequence shown here is derived from an EMBL/GenBank/DDBJ whole genome shotgun (WGS) entry which is preliminary data.</text>
</comment>
<name>H1D058_9FIRM</name>
<keyword evidence="1" id="KW-1133">Transmembrane helix</keyword>
<keyword evidence="1" id="KW-0812">Transmembrane</keyword>